<dbReference type="InterPro" id="IPR001314">
    <property type="entry name" value="Peptidase_S1A"/>
</dbReference>
<sequence>MRRRWNRSGRAGLVAAAAVLAAPLCGPAPAAADSVVVGGSPAGVDEHPWVVALGSRDRFGGERSGQFCGGVVVGERTVLTAAHCVDEEVLGTALSRVPDLRVISGRDDLRSTAKGRETAVREVWVNPEYDSVTNAGDIARLTLAEPLPASSVLPVARPRAAEEKAGSKAAVFGWGDTTGNGTYSSRLRSVGVTVLEDATCRRAYPGSSVGRYQADTMLCAGDPRGGRDACQGDSGGPLVSRGKLIGLVSWGSGCGRASSPGVYTRVSEVAP</sequence>
<dbReference type="CDD" id="cd00190">
    <property type="entry name" value="Tryp_SPc"/>
    <property type="match status" value="1"/>
</dbReference>
<protein>
    <submittedName>
        <fullName evidence="9">Serine protease</fullName>
        <ecNumber evidence="9">3.4.21.4</ecNumber>
    </submittedName>
</protein>
<dbReference type="EMBL" id="UHID01000007">
    <property type="protein sequence ID" value="SUP59707.1"/>
    <property type="molecule type" value="Genomic_DNA"/>
</dbReference>
<dbReference type="PROSITE" id="PS00134">
    <property type="entry name" value="TRYPSIN_HIS"/>
    <property type="match status" value="1"/>
</dbReference>
<keyword evidence="5" id="KW-1015">Disulfide bond</keyword>
<dbReference type="EC" id="3.4.21.4" evidence="9"/>
<keyword evidence="4 6" id="KW-0720">Serine protease</keyword>
<dbReference type="InterPro" id="IPR001254">
    <property type="entry name" value="Trypsin_dom"/>
</dbReference>
<dbReference type="InterPro" id="IPR033116">
    <property type="entry name" value="TRYPSIN_SER"/>
</dbReference>
<dbReference type="InterPro" id="IPR009003">
    <property type="entry name" value="Peptidase_S1_PA"/>
</dbReference>
<evidence type="ECO:0000256" key="1">
    <source>
        <dbReference type="ARBA" id="ARBA00007664"/>
    </source>
</evidence>
<keyword evidence="7" id="KW-0732">Signal</keyword>
<dbReference type="PROSITE" id="PS50240">
    <property type="entry name" value="TRYPSIN_DOM"/>
    <property type="match status" value="1"/>
</dbReference>
<name>A0A380P4A7_STRGR</name>
<evidence type="ECO:0000256" key="6">
    <source>
        <dbReference type="RuleBase" id="RU363034"/>
    </source>
</evidence>
<feature type="chain" id="PRO_5039194343" evidence="7">
    <location>
        <begin position="31"/>
        <end position="271"/>
    </location>
</feature>
<comment type="similarity">
    <text evidence="1">Belongs to the peptidase S1 family.</text>
</comment>
<feature type="domain" description="Peptidase S1" evidence="8">
    <location>
        <begin position="36"/>
        <end position="271"/>
    </location>
</feature>
<dbReference type="SMART" id="SM00020">
    <property type="entry name" value="Tryp_SPc"/>
    <property type="match status" value="1"/>
</dbReference>
<proteinExistence type="inferred from homology"/>
<evidence type="ECO:0000256" key="4">
    <source>
        <dbReference type="ARBA" id="ARBA00022825"/>
    </source>
</evidence>
<dbReference type="GO" id="GO:0006508">
    <property type="term" value="P:proteolysis"/>
    <property type="evidence" value="ECO:0007669"/>
    <property type="project" value="UniProtKB-KW"/>
</dbReference>
<dbReference type="InterPro" id="IPR018114">
    <property type="entry name" value="TRYPSIN_HIS"/>
</dbReference>
<evidence type="ECO:0000256" key="2">
    <source>
        <dbReference type="ARBA" id="ARBA00022670"/>
    </source>
</evidence>
<dbReference type="FunFam" id="2.40.10.10:FF:000036">
    <property type="entry name" value="Trypsin beta"/>
    <property type="match status" value="1"/>
</dbReference>
<dbReference type="GO" id="GO:0004252">
    <property type="term" value="F:serine-type endopeptidase activity"/>
    <property type="evidence" value="ECO:0007669"/>
    <property type="project" value="UniProtKB-EC"/>
</dbReference>
<dbReference type="InterPro" id="IPR050430">
    <property type="entry name" value="Peptidase_S1"/>
</dbReference>
<keyword evidence="2 6" id="KW-0645">Protease</keyword>
<dbReference type="SUPFAM" id="SSF50494">
    <property type="entry name" value="Trypsin-like serine proteases"/>
    <property type="match status" value="1"/>
</dbReference>
<gene>
    <name evidence="9" type="ORF">NCTC7807_03763</name>
</gene>
<dbReference type="PRINTS" id="PR00722">
    <property type="entry name" value="CHYMOTRYPSIN"/>
</dbReference>
<reference evidence="9 10" key="1">
    <citation type="submission" date="2018-06" db="EMBL/GenBank/DDBJ databases">
        <authorList>
            <consortium name="Pathogen Informatics"/>
            <person name="Doyle S."/>
        </authorList>
    </citation>
    <scope>NUCLEOTIDE SEQUENCE [LARGE SCALE GENOMIC DNA]</scope>
    <source>
        <strain evidence="9 10">NCTC7807</strain>
    </source>
</reference>
<dbReference type="PANTHER" id="PTHR24276">
    <property type="entry name" value="POLYSERASE-RELATED"/>
    <property type="match status" value="1"/>
</dbReference>
<evidence type="ECO:0000256" key="3">
    <source>
        <dbReference type="ARBA" id="ARBA00022801"/>
    </source>
</evidence>
<dbReference type="GeneID" id="95073274"/>
<evidence type="ECO:0000259" key="8">
    <source>
        <dbReference type="PROSITE" id="PS50240"/>
    </source>
</evidence>
<dbReference type="FunFam" id="2.40.10.10:FF:000068">
    <property type="entry name" value="transmembrane protease serine 2"/>
    <property type="match status" value="1"/>
</dbReference>
<organism evidence="9 10">
    <name type="scientific">Streptomyces griseus</name>
    <dbReference type="NCBI Taxonomy" id="1911"/>
    <lineage>
        <taxon>Bacteria</taxon>
        <taxon>Bacillati</taxon>
        <taxon>Actinomycetota</taxon>
        <taxon>Actinomycetes</taxon>
        <taxon>Kitasatosporales</taxon>
        <taxon>Streptomycetaceae</taxon>
        <taxon>Streptomyces</taxon>
    </lineage>
</organism>
<evidence type="ECO:0000313" key="9">
    <source>
        <dbReference type="EMBL" id="SUP59707.1"/>
    </source>
</evidence>
<dbReference type="AlphaFoldDB" id="A0A380P4A7"/>
<dbReference type="RefSeq" id="WP_115069030.1">
    <property type="nucleotide sequence ID" value="NZ_UHID01000007.1"/>
</dbReference>
<dbReference type="Proteomes" id="UP000254150">
    <property type="component" value="Unassembled WGS sequence"/>
</dbReference>
<feature type="signal peptide" evidence="7">
    <location>
        <begin position="1"/>
        <end position="30"/>
    </location>
</feature>
<keyword evidence="3 6" id="KW-0378">Hydrolase</keyword>
<evidence type="ECO:0000256" key="5">
    <source>
        <dbReference type="ARBA" id="ARBA00023157"/>
    </source>
</evidence>
<dbReference type="Pfam" id="PF00089">
    <property type="entry name" value="Trypsin"/>
    <property type="match status" value="1"/>
</dbReference>
<evidence type="ECO:0000313" key="10">
    <source>
        <dbReference type="Proteomes" id="UP000254150"/>
    </source>
</evidence>
<evidence type="ECO:0000256" key="7">
    <source>
        <dbReference type="SAM" id="SignalP"/>
    </source>
</evidence>
<accession>A0A380P4A7</accession>
<dbReference type="PROSITE" id="PS00135">
    <property type="entry name" value="TRYPSIN_SER"/>
    <property type="match status" value="1"/>
</dbReference>
<dbReference type="Gene3D" id="2.40.10.10">
    <property type="entry name" value="Trypsin-like serine proteases"/>
    <property type="match status" value="1"/>
</dbReference>
<dbReference type="InterPro" id="IPR043504">
    <property type="entry name" value="Peptidase_S1_PA_chymotrypsin"/>
</dbReference>
<dbReference type="PANTHER" id="PTHR24276:SF98">
    <property type="entry name" value="FI18310P1-RELATED"/>
    <property type="match status" value="1"/>
</dbReference>